<dbReference type="Proteomes" id="UP000198211">
    <property type="component" value="Unassembled WGS sequence"/>
</dbReference>
<sequence length="260" mass="29969">MDKARAENSCSVLGWPWNPSQLTDAIVLPKIVEEEIVRWVSDLRRHGAPVSWTMLRMQSKEFVIEKGINSTKFNASDTWIKLFLQRHKFALRCRTRQGQTTHADAKEAASNFRKEVLRTMVEKNCGKLYNADQTAIFLNTFPDRQLLIVAAKLFIVFKSNPAKSIETQAINNSIRNGFGVTVGKEGQVFIAIYGNHPARWNANLSIRFLRYHFANRENLDENVLLLWDDLSDHWTKQVVAYADDYNYAVHIKFHCVVGKR</sequence>
<evidence type="ECO:0000256" key="1">
    <source>
        <dbReference type="ARBA" id="ARBA00023125"/>
    </source>
</evidence>
<dbReference type="Pfam" id="PF03221">
    <property type="entry name" value="HTH_Tnp_Tc5"/>
    <property type="match status" value="1"/>
</dbReference>
<keyword evidence="1" id="KW-0238">DNA-binding</keyword>
<reference evidence="4" key="1">
    <citation type="submission" date="2017-03" db="EMBL/GenBank/DDBJ databases">
        <title>Phytopthora megakarya and P. palmivora, two closely related causual agents of cacao black pod achieved similar genome size and gene model numbers by different mechanisms.</title>
        <authorList>
            <person name="Ali S."/>
            <person name="Shao J."/>
            <person name="Larry D.J."/>
            <person name="Kronmiller B."/>
            <person name="Shen D."/>
            <person name="Strem M.D."/>
            <person name="Melnick R.L."/>
            <person name="Guiltinan M.J."/>
            <person name="Tyler B.M."/>
            <person name="Meinhardt L.W."/>
            <person name="Bailey B.A."/>
        </authorList>
    </citation>
    <scope>NUCLEOTIDE SEQUENCE [LARGE SCALE GENOMIC DNA]</scope>
    <source>
        <strain evidence="4">zdho120</strain>
    </source>
</reference>
<dbReference type="STRING" id="4795.A0A225VPM4"/>
<feature type="domain" description="HTH CENPB-type" evidence="2">
    <location>
        <begin position="20"/>
        <end position="93"/>
    </location>
</feature>
<evidence type="ECO:0000259" key="2">
    <source>
        <dbReference type="PROSITE" id="PS51253"/>
    </source>
</evidence>
<evidence type="ECO:0000313" key="3">
    <source>
        <dbReference type="EMBL" id="OWZ07302.1"/>
    </source>
</evidence>
<evidence type="ECO:0000313" key="4">
    <source>
        <dbReference type="Proteomes" id="UP000198211"/>
    </source>
</evidence>
<dbReference type="GO" id="GO:0003677">
    <property type="term" value="F:DNA binding"/>
    <property type="evidence" value="ECO:0007669"/>
    <property type="project" value="UniProtKB-KW"/>
</dbReference>
<keyword evidence="4" id="KW-1185">Reference proteome</keyword>
<dbReference type="Gene3D" id="1.10.10.60">
    <property type="entry name" value="Homeodomain-like"/>
    <property type="match status" value="1"/>
</dbReference>
<gene>
    <name evidence="3" type="ORF">PHMEG_00020323</name>
</gene>
<comment type="caution">
    <text evidence="3">The sequence shown here is derived from an EMBL/GenBank/DDBJ whole genome shotgun (WGS) entry which is preliminary data.</text>
</comment>
<proteinExistence type="predicted"/>
<dbReference type="InterPro" id="IPR006600">
    <property type="entry name" value="HTH_CenpB_DNA-bd_dom"/>
</dbReference>
<dbReference type="SUPFAM" id="SSF46689">
    <property type="entry name" value="Homeodomain-like"/>
    <property type="match status" value="1"/>
</dbReference>
<accession>A0A225VPM4</accession>
<dbReference type="AlphaFoldDB" id="A0A225VPM4"/>
<dbReference type="InterPro" id="IPR009057">
    <property type="entry name" value="Homeodomain-like_sf"/>
</dbReference>
<name>A0A225VPM4_9STRA</name>
<dbReference type="EMBL" id="NBNE01003596">
    <property type="protein sequence ID" value="OWZ07302.1"/>
    <property type="molecule type" value="Genomic_DNA"/>
</dbReference>
<protein>
    <recommendedName>
        <fullName evidence="2">HTH CENPB-type domain-containing protein</fullName>
    </recommendedName>
</protein>
<dbReference type="OrthoDB" id="71166at2759"/>
<organism evidence="3 4">
    <name type="scientific">Phytophthora megakarya</name>
    <dbReference type="NCBI Taxonomy" id="4795"/>
    <lineage>
        <taxon>Eukaryota</taxon>
        <taxon>Sar</taxon>
        <taxon>Stramenopiles</taxon>
        <taxon>Oomycota</taxon>
        <taxon>Peronosporomycetes</taxon>
        <taxon>Peronosporales</taxon>
        <taxon>Peronosporaceae</taxon>
        <taxon>Phytophthora</taxon>
    </lineage>
</organism>
<dbReference type="PROSITE" id="PS51253">
    <property type="entry name" value="HTH_CENPB"/>
    <property type="match status" value="1"/>
</dbReference>